<gene>
    <name evidence="3" type="ORF">AB0I59_09585</name>
</gene>
<dbReference type="EMBL" id="JBFALK010000004">
    <property type="protein sequence ID" value="MEV0968875.1"/>
    <property type="molecule type" value="Genomic_DNA"/>
</dbReference>
<evidence type="ECO:0000259" key="2">
    <source>
        <dbReference type="SMART" id="SM00507"/>
    </source>
</evidence>
<feature type="region of interest" description="Disordered" evidence="1">
    <location>
        <begin position="437"/>
        <end position="606"/>
    </location>
</feature>
<sequence length="750" mass="78204">MCLAEVEDLLFARDRLVSAVAARVERVHAAGEARAHGHASTKLWLRTAAGMSVAGAGRLVALAVELARLPVVRARFADGSLAEGYVTAICAATGRLTDEQAGLAESILVALADQAGPAEIARAGRYLYAVLNPDGEDDDAEADYRQRFLLVRESSSGGLEGEFRLPREAGARLRALLDAYAKPRAVGDDRPLRVRNADTLIAVLERQIGTELLVLINAESLPDDPAGASACDTTIQGATAQDTTTQDTTTQDTTAQDTTAQDTTTHDSAAATGTGTRTGTEAGTESGTEAAAGTGTGPEAGPATGTATDTEAGPAAGTESRTGPAAGEGEGEGEGAVTGASVLANTAGTAPETRSAATDPTPESASTMAVATTPGSAAVPASEAATADVAGAAEDTCAATRAAESARPGEQASDGAPRSGGVPGVQAVREELGAAWDDQASSPHEPTFPGAGAGPTWDERTSSQEGPCTTQHEHAPFREGPGTAQHERTPSQEEPGTTQHECTSSREGPGTTQHECTSFREGRNAVRDDQPSTVGEREAAWDGWRLAQGGPSTTRNQPSTTRDQPSAARDQPSAARDRPSTARDQPSAARDEPGPAQGERVSDWVTPGGLISGRRLPGLLLATGQFLPVSDVHRLANTSTLARLVMNADGEVLDMGRKVRRATAPQRKLILSRYATCMVDGCHLPAHLCQIDHIDNWSDGGATDLDKLGPTCQFHNRDRYRNPHRYRLYRAGKNRWAFAYTGPRPTTAFR</sequence>
<dbReference type="SMART" id="SM00507">
    <property type="entry name" value="HNHc"/>
    <property type="match status" value="1"/>
</dbReference>
<dbReference type="Gene3D" id="1.10.30.50">
    <property type="match status" value="1"/>
</dbReference>
<comment type="caution">
    <text evidence="3">The sequence shown here is derived from an EMBL/GenBank/DDBJ whole genome shotgun (WGS) entry which is preliminary data.</text>
</comment>
<keyword evidence="4" id="KW-1185">Reference proteome</keyword>
<proteinExistence type="predicted"/>
<accession>A0ABV3GB62</accession>
<feature type="compositionally biased region" description="Polar residues" evidence="1">
    <location>
        <begin position="550"/>
        <end position="564"/>
    </location>
</feature>
<organism evidence="3 4">
    <name type="scientific">Microtetraspora glauca</name>
    <dbReference type="NCBI Taxonomy" id="1996"/>
    <lineage>
        <taxon>Bacteria</taxon>
        <taxon>Bacillati</taxon>
        <taxon>Actinomycetota</taxon>
        <taxon>Actinomycetes</taxon>
        <taxon>Streptosporangiales</taxon>
        <taxon>Streptosporangiaceae</taxon>
        <taxon>Microtetraspora</taxon>
    </lineage>
</organism>
<reference evidence="3 4" key="1">
    <citation type="submission" date="2024-06" db="EMBL/GenBank/DDBJ databases">
        <title>The Natural Products Discovery Center: Release of the First 8490 Sequenced Strains for Exploring Actinobacteria Biosynthetic Diversity.</title>
        <authorList>
            <person name="Kalkreuter E."/>
            <person name="Kautsar S.A."/>
            <person name="Yang D."/>
            <person name="Bader C.D."/>
            <person name="Teijaro C.N."/>
            <person name="Fluegel L."/>
            <person name="Davis C.M."/>
            <person name="Simpson J.R."/>
            <person name="Lauterbach L."/>
            <person name="Steele A.D."/>
            <person name="Gui C."/>
            <person name="Meng S."/>
            <person name="Li G."/>
            <person name="Viehrig K."/>
            <person name="Ye F."/>
            <person name="Su P."/>
            <person name="Kiefer A.F."/>
            <person name="Nichols A."/>
            <person name="Cepeda A.J."/>
            <person name="Yan W."/>
            <person name="Fan B."/>
            <person name="Jiang Y."/>
            <person name="Adhikari A."/>
            <person name="Zheng C.-J."/>
            <person name="Schuster L."/>
            <person name="Cowan T.M."/>
            <person name="Smanski M.J."/>
            <person name="Chevrette M.G."/>
            <person name="De Carvalho L.P.S."/>
            <person name="Shen B."/>
        </authorList>
    </citation>
    <scope>NUCLEOTIDE SEQUENCE [LARGE SCALE GENOMIC DNA]</scope>
    <source>
        <strain evidence="3 4">NPDC050100</strain>
    </source>
</reference>
<evidence type="ECO:0000256" key="1">
    <source>
        <dbReference type="SAM" id="MobiDB-lite"/>
    </source>
</evidence>
<feature type="compositionally biased region" description="Polar residues" evidence="1">
    <location>
        <begin position="355"/>
        <end position="375"/>
    </location>
</feature>
<feature type="region of interest" description="Disordered" evidence="1">
    <location>
        <begin position="347"/>
        <end position="382"/>
    </location>
</feature>
<dbReference type="Pfam" id="PF02720">
    <property type="entry name" value="DUF222"/>
    <property type="match status" value="1"/>
</dbReference>
<dbReference type="CDD" id="cd00085">
    <property type="entry name" value="HNHc"/>
    <property type="match status" value="1"/>
</dbReference>
<feature type="compositionally biased region" description="Low complexity" evidence="1">
    <location>
        <begin position="241"/>
        <end position="327"/>
    </location>
</feature>
<dbReference type="Proteomes" id="UP001551675">
    <property type="component" value="Unassembled WGS sequence"/>
</dbReference>
<feature type="compositionally biased region" description="Basic and acidic residues" evidence="1">
    <location>
        <begin position="517"/>
        <end position="540"/>
    </location>
</feature>
<dbReference type="InterPro" id="IPR003870">
    <property type="entry name" value="DUF222"/>
</dbReference>
<name>A0ABV3GB62_MICGL</name>
<protein>
    <submittedName>
        <fullName evidence="3">DUF222 domain-containing protein</fullName>
    </submittedName>
</protein>
<evidence type="ECO:0000313" key="3">
    <source>
        <dbReference type="EMBL" id="MEV0968875.1"/>
    </source>
</evidence>
<feature type="region of interest" description="Disordered" evidence="1">
    <location>
        <begin position="241"/>
        <end position="335"/>
    </location>
</feature>
<dbReference type="InterPro" id="IPR003615">
    <property type="entry name" value="HNH_nuc"/>
</dbReference>
<feature type="domain" description="HNH nuclease" evidence="2">
    <location>
        <begin position="665"/>
        <end position="717"/>
    </location>
</feature>
<feature type="compositionally biased region" description="Polar residues" evidence="1">
    <location>
        <begin position="492"/>
        <end position="516"/>
    </location>
</feature>
<evidence type="ECO:0000313" key="4">
    <source>
        <dbReference type="Proteomes" id="UP001551675"/>
    </source>
</evidence>
<feature type="region of interest" description="Disordered" evidence="1">
    <location>
        <begin position="400"/>
        <end position="423"/>
    </location>
</feature>